<name>A0A1G7WYZ4_9PSEU</name>
<dbReference type="STRING" id="200378.SAMN05216553_111114"/>
<gene>
    <name evidence="2" type="ORF">SAMN05216553_111114</name>
</gene>
<dbReference type="EMBL" id="FNCC01000011">
    <property type="protein sequence ID" value="SDG76540.1"/>
    <property type="molecule type" value="Genomic_DNA"/>
</dbReference>
<protein>
    <submittedName>
        <fullName evidence="2">Uncharacterized protein</fullName>
    </submittedName>
</protein>
<keyword evidence="1" id="KW-0732">Signal</keyword>
<evidence type="ECO:0000313" key="3">
    <source>
        <dbReference type="Proteomes" id="UP000199623"/>
    </source>
</evidence>
<dbReference type="Proteomes" id="UP000199623">
    <property type="component" value="Unassembled WGS sequence"/>
</dbReference>
<proteinExistence type="predicted"/>
<evidence type="ECO:0000256" key="1">
    <source>
        <dbReference type="SAM" id="SignalP"/>
    </source>
</evidence>
<feature type="chain" id="PRO_5039670385" evidence="1">
    <location>
        <begin position="19"/>
        <end position="141"/>
    </location>
</feature>
<accession>A0A1G7WYZ4</accession>
<reference evidence="3" key="1">
    <citation type="submission" date="2016-10" db="EMBL/GenBank/DDBJ databases">
        <authorList>
            <person name="Varghese N."/>
            <person name="Submissions S."/>
        </authorList>
    </citation>
    <scope>NUCLEOTIDE SEQUENCE [LARGE SCALE GENOMIC DNA]</scope>
    <source>
        <strain evidence="3">CGMCC 4.3506</strain>
    </source>
</reference>
<organism evidence="2 3">
    <name type="scientific">Lentzea fradiae</name>
    <dbReference type="NCBI Taxonomy" id="200378"/>
    <lineage>
        <taxon>Bacteria</taxon>
        <taxon>Bacillati</taxon>
        <taxon>Actinomycetota</taxon>
        <taxon>Actinomycetes</taxon>
        <taxon>Pseudonocardiales</taxon>
        <taxon>Pseudonocardiaceae</taxon>
        <taxon>Lentzea</taxon>
    </lineage>
</organism>
<evidence type="ECO:0000313" key="2">
    <source>
        <dbReference type="EMBL" id="SDG76540.1"/>
    </source>
</evidence>
<feature type="signal peptide" evidence="1">
    <location>
        <begin position="1"/>
        <end position="18"/>
    </location>
</feature>
<dbReference type="AlphaFoldDB" id="A0A1G7WYZ4"/>
<sequence length="141" mass="15384">MRSVIKRTLLVITLLLLATGCGDPPATCDTQCGEIRTLFTAPCGAQHSGTPAQCATWVTEVGAMTRTLDTSLRTKDRVKRDVTDLLPRLLTTVHTFETNRCGEVRVENADSTNIRQSKCNEALISTRGDLGSLYFIAEVPD</sequence>
<keyword evidence="3" id="KW-1185">Reference proteome</keyword>
<dbReference type="PROSITE" id="PS51257">
    <property type="entry name" value="PROKAR_LIPOPROTEIN"/>
    <property type="match status" value="1"/>
</dbReference>